<dbReference type="GO" id="GO:0046872">
    <property type="term" value="F:metal ion binding"/>
    <property type="evidence" value="ECO:0007669"/>
    <property type="project" value="UniProtKB-KW"/>
</dbReference>
<dbReference type="Pfam" id="PF13229">
    <property type="entry name" value="Beta_helix"/>
    <property type="match status" value="1"/>
</dbReference>
<keyword evidence="4" id="KW-0479">Metal-binding</keyword>
<dbReference type="RefSeq" id="WP_105473589.1">
    <property type="nucleotide sequence ID" value="NZ_PVEO01000004.1"/>
</dbReference>
<evidence type="ECO:0000256" key="1">
    <source>
        <dbReference type="ARBA" id="ARBA00002219"/>
    </source>
</evidence>
<feature type="domain" description="Fucolectin tachylectin-4 pentraxin-1" evidence="9">
    <location>
        <begin position="467"/>
        <end position="610"/>
    </location>
</feature>
<comment type="function">
    <text evidence="1">Acts as a defensive agent. Recognizes blood group fucosylated oligosaccharides including A, B, H and Lewis B-type antigens. Does not recognize Lewis A antigen and has low affinity for monovalent haptens.</text>
</comment>
<name>A0A362X0U0_9FLAO</name>
<gene>
    <name evidence="10" type="ORF">CLV33_104192</name>
</gene>
<comment type="similarity">
    <text evidence="2">Belongs to the fucolectin family.</text>
</comment>
<proteinExistence type="inferred from homology"/>
<keyword evidence="8" id="KW-1015">Disulfide bond</keyword>
<reference evidence="10 11" key="1">
    <citation type="submission" date="2018-02" db="EMBL/GenBank/DDBJ databases">
        <title>Genomic Encyclopedia of Archaeal and Bacterial Type Strains, Phase II (KMG-II): from individual species to whole genera.</title>
        <authorList>
            <person name="Goeker M."/>
        </authorList>
    </citation>
    <scope>NUCLEOTIDE SEQUENCE [LARGE SCALE GENOMIC DNA]</scope>
    <source>
        <strain evidence="10 11">DSM 21165</strain>
    </source>
</reference>
<evidence type="ECO:0000313" key="10">
    <source>
        <dbReference type="EMBL" id="PQV48985.1"/>
    </source>
</evidence>
<dbReference type="Gene3D" id="2.60.120.260">
    <property type="entry name" value="Galactose-binding domain-like"/>
    <property type="match status" value="1"/>
</dbReference>
<dbReference type="InterPro" id="IPR039448">
    <property type="entry name" value="Beta_helix"/>
</dbReference>
<organism evidence="10 11">
    <name type="scientific">Jejuia pallidilutea</name>
    <dbReference type="NCBI Taxonomy" id="504487"/>
    <lineage>
        <taxon>Bacteria</taxon>
        <taxon>Pseudomonadati</taxon>
        <taxon>Bacteroidota</taxon>
        <taxon>Flavobacteriia</taxon>
        <taxon>Flavobacteriales</taxon>
        <taxon>Flavobacteriaceae</taxon>
        <taxon>Jejuia</taxon>
    </lineage>
</organism>
<evidence type="ECO:0000256" key="8">
    <source>
        <dbReference type="ARBA" id="ARBA00023157"/>
    </source>
</evidence>
<evidence type="ECO:0000256" key="4">
    <source>
        <dbReference type="ARBA" id="ARBA00022723"/>
    </source>
</evidence>
<dbReference type="Proteomes" id="UP000251545">
    <property type="component" value="Unassembled WGS sequence"/>
</dbReference>
<dbReference type="InterPro" id="IPR008979">
    <property type="entry name" value="Galactose-bd-like_sf"/>
</dbReference>
<evidence type="ECO:0000256" key="5">
    <source>
        <dbReference type="ARBA" id="ARBA00022729"/>
    </source>
</evidence>
<dbReference type="PANTHER" id="PTHR45713">
    <property type="entry name" value="FTP DOMAIN-CONTAINING PROTEIN"/>
    <property type="match status" value="1"/>
</dbReference>
<dbReference type="Pfam" id="PF22633">
    <property type="entry name" value="F5_F8_type_C_2"/>
    <property type="match status" value="1"/>
</dbReference>
<dbReference type="InterPro" id="IPR051941">
    <property type="entry name" value="BG_Antigen-Binding_Lectin"/>
</dbReference>
<dbReference type="SUPFAM" id="SSF49785">
    <property type="entry name" value="Galactose-binding domain-like"/>
    <property type="match status" value="1"/>
</dbReference>
<keyword evidence="7" id="KW-0106">Calcium</keyword>
<dbReference type="Pfam" id="PF18962">
    <property type="entry name" value="Por_Secre_tail"/>
    <property type="match status" value="1"/>
</dbReference>
<keyword evidence="5" id="KW-0732">Signal</keyword>
<protein>
    <submittedName>
        <fullName evidence="10">Putative secreted protein (Por secretion system target)</fullName>
    </submittedName>
</protein>
<accession>A0A362X0U0</accession>
<sequence length="694" mass="75199">MKKNYTLLITGIIAMFVLFVQEVKAQTITVNSLEDLLPYLDDDNVDVKLAPGNYSISAFDITAGKFSNPLLLFEGSNSTYDFTGAKISINTFVFTKFGNVDVKEIQILGNNNVLKNLTMEDIGNTRPTRTALGIAMDGRDNLIEGFHLTVRGSYPYGYGDAFGKGGTNTVIKHYKHSGILIRGLRNHLKNTTVISRSYGHCVFMQAASYPIIEGCYIEGEMRTTDDMLAETSGPAYDKGFMTTWGYKLPPGYMMSLQEGGIRAYNAGTTYIDGVEIQRGTDNPTVKNCTIKNARTGVVLVHATGKKHVENCVVLGCESGYSIGSGTVLNCGADAIYGPVYKNAYASDTGYSADITILPPSDDYYNGHGAIAYIGGKEHNLTFRSAETDFPSDLKIMMAGDLQGLRVLNGSNASQNNHTVRDVFLKNLTNFPVVLHADATNNRVQECDASDVINNGSGNSVESLDCASANIALTGAAIQSSTDYSGLANRAIDGNTNGNYNNNSVTHTNPSDTDAWWQVNLNSEQAIGDIVIYNRTGSTSLRLADFEVKVFDANGIETFSYVYDELLAPSPSTTINAGGAMGKSIKIIQLNNSYALSLAEVQVFASSLSVKDISKALSLYPNPVKNELYISISKMNFNLDSTKINVYALSGQKVLELKPMRAKDMVVDVSQLTKGVYLLNISDGQITATKKLVKL</sequence>
<evidence type="ECO:0000313" key="11">
    <source>
        <dbReference type="Proteomes" id="UP000251545"/>
    </source>
</evidence>
<dbReference type="PANTHER" id="PTHR45713:SF6">
    <property type="entry name" value="F5_8 TYPE C DOMAIN-CONTAINING PROTEIN"/>
    <property type="match status" value="1"/>
</dbReference>
<comment type="caution">
    <text evidence="10">The sequence shown here is derived from an EMBL/GenBank/DDBJ whole genome shotgun (WGS) entry which is preliminary data.</text>
</comment>
<dbReference type="GO" id="GO:0010185">
    <property type="term" value="P:regulation of cellular defense response"/>
    <property type="evidence" value="ECO:0007669"/>
    <property type="project" value="UniProtKB-ARBA"/>
</dbReference>
<dbReference type="InterPro" id="IPR026444">
    <property type="entry name" value="Secre_tail"/>
</dbReference>
<dbReference type="EMBL" id="PVEO01000004">
    <property type="protein sequence ID" value="PQV48985.1"/>
    <property type="molecule type" value="Genomic_DNA"/>
</dbReference>
<dbReference type="NCBIfam" id="TIGR04183">
    <property type="entry name" value="Por_Secre_tail"/>
    <property type="match status" value="1"/>
</dbReference>
<evidence type="ECO:0000256" key="2">
    <source>
        <dbReference type="ARBA" id="ARBA00010147"/>
    </source>
</evidence>
<evidence type="ECO:0000256" key="7">
    <source>
        <dbReference type="ARBA" id="ARBA00022837"/>
    </source>
</evidence>
<evidence type="ECO:0000259" key="9">
    <source>
        <dbReference type="SMART" id="SM00607"/>
    </source>
</evidence>
<dbReference type="GO" id="GO:0042806">
    <property type="term" value="F:fucose binding"/>
    <property type="evidence" value="ECO:0007669"/>
    <property type="project" value="UniProtKB-ARBA"/>
</dbReference>
<dbReference type="InterPro" id="IPR011050">
    <property type="entry name" value="Pectin_lyase_fold/virulence"/>
</dbReference>
<comment type="subunit">
    <text evidence="3">Homotrimer.</text>
</comment>
<dbReference type="SUPFAM" id="SSF51126">
    <property type="entry name" value="Pectin lyase-like"/>
    <property type="match status" value="1"/>
</dbReference>
<dbReference type="SMART" id="SM00607">
    <property type="entry name" value="FTP"/>
    <property type="match status" value="1"/>
</dbReference>
<evidence type="ECO:0000256" key="3">
    <source>
        <dbReference type="ARBA" id="ARBA00011233"/>
    </source>
</evidence>
<dbReference type="AlphaFoldDB" id="A0A362X0U0"/>
<evidence type="ECO:0000256" key="6">
    <source>
        <dbReference type="ARBA" id="ARBA00022734"/>
    </source>
</evidence>
<dbReference type="InterPro" id="IPR006585">
    <property type="entry name" value="FTP1"/>
</dbReference>
<keyword evidence="6" id="KW-0430">Lectin</keyword>